<evidence type="ECO:0000256" key="1">
    <source>
        <dbReference type="SAM" id="Phobius"/>
    </source>
</evidence>
<name>A0A2G5K5Z8_9RHOB</name>
<keyword evidence="3" id="KW-1185">Reference proteome</keyword>
<evidence type="ECO:0000313" key="2">
    <source>
        <dbReference type="EMBL" id="PIB24976.1"/>
    </source>
</evidence>
<proteinExistence type="predicted"/>
<reference evidence="2 3" key="1">
    <citation type="submission" date="2016-08" db="EMBL/GenBank/DDBJ databases">
        <title>Draft genome of Amylibacter sp. strain 4G11.</title>
        <authorList>
            <person name="Wong S.-K."/>
            <person name="Hamasaki K."/>
            <person name="Yoshizawa S."/>
        </authorList>
    </citation>
    <scope>NUCLEOTIDE SEQUENCE [LARGE SCALE GENOMIC DNA]</scope>
    <source>
        <strain evidence="2 3">4G11</strain>
    </source>
</reference>
<feature type="transmembrane region" description="Helical" evidence="1">
    <location>
        <begin position="31"/>
        <end position="53"/>
    </location>
</feature>
<dbReference type="Proteomes" id="UP000231516">
    <property type="component" value="Unassembled WGS sequence"/>
</dbReference>
<evidence type="ECO:0008006" key="4">
    <source>
        <dbReference type="Google" id="ProtNLM"/>
    </source>
</evidence>
<evidence type="ECO:0000313" key="3">
    <source>
        <dbReference type="Proteomes" id="UP000231516"/>
    </source>
</evidence>
<dbReference type="AlphaFoldDB" id="A0A2G5K5Z8"/>
<dbReference type="EMBL" id="MDGM01000012">
    <property type="protein sequence ID" value="PIB24976.1"/>
    <property type="molecule type" value="Genomic_DNA"/>
</dbReference>
<dbReference type="RefSeq" id="WP_099593812.1">
    <property type="nucleotide sequence ID" value="NZ_MDGM01000012.1"/>
</dbReference>
<organism evidence="2 3">
    <name type="scientific">Paramylibacter kogurei</name>
    <dbReference type="NCBI Taxonomy" id="1889778"/>
    <lineage>
        <taxon>Bacteria</taxon>
        <taxon>Pseudomonadati</taxon>
        <taxon>Pseudomonadota</taxon>
        <taxon>Alphaproteobacteria</taxon>
        <taxon>Rhodobacterales</taxon>
        <taxon>Paracoccaceae</taxon>
        <taxon>Paramylibacter</taxon>
    </lineage>
</organism>
<comment type="caution">
    <text evidence="2">The sequence shown here is derived from an EMBL/GenBank/DDBJ whole genome shotgun (WGS) entry which is preliminary data.</text>
</comment>
<gene>
    <name evidence="2" type="ORF">BFP76_07445</name>
</gene>
<keyword evidence="1" id="KW-1133">Transmembrane helix</keyword>
<protein>
    <recommendedName>
        <fullName evidence="4">Pilus assembly protein</fullName>
    </recommendedName>
</protein>
<accession>A0A2G5K5Z8</accession>
<keyword evidence="1" id="KW-0472">Membrane</keyword>
<keyword evidence="1" id="KW-0812">Transmembrane</keyword>
<sequence>MNIEQKEITTSLRTRISAFFSNESGAVTVDWVVVAAFLVLLGLGITVQISAAIDSNMGSLADIITAQGEEMDSLDPTAASDDQDP</sequence>